<proteinExistence type="predicted"/>
<dbReference type="KEGG" id="cwo:Cwoe_1994"/>
<organism evidence="1 2">
    <name type="scientific">Conexibacter woesei (strain DSM 14684 / CCUG 47730 / CIP 108061 / JCM 11494 / NBRC 100937 / ID131577)</name>
    <dbReference type="NCBI Taxonomy" id="469383"/>
    <lineage>
        <taxon>Bacteria</taxon>
        <taxon>Bacillati</taxon>
        <taxon>Actinomycetota</taxon>
        <taxon>Thermoleophilia</taxon>
        <taxon>Solirubrobacterales</taxon>
        <taxon>Conexibacteraceae</taxon>
        <taxon>Conexibacter</taxon>
    </lineage>
</organism>
<evidence type="ECO:0000313" key="2">
    <source>
        <dbReference type="Proteomes" id="UP000008229"/>
    </source>
</evidence>
<sequence length="351" mass="38389">MEDHRPEIPRVPTDLNTTDEAIAELLRAVADAMERTAPPPPAVSGAALEQYLGDVVDVTFSRADTDRIALLARLMTLARTWNAEREPDRDLRPYAWLRRLERPLRRWERDRRLGTASPRPRPAELDARLAMFGAAQGPDPVIGLDTVAISVAELVAVHQLAGSLSLEAGMAARAAFGPLLDEAATLLRSGARELGNGVFERPGATLAHVEQATWQVEQILQHPQGPEELPWLRRLWIEIAAALVFAHDAHEGRGDHDERWRDALDLAAEKLTVGELDADASGFDEAGTLSLVRSVALALAALWLDEERYGDDRDAPGVGMLQDRLLAAEAQALVAAWVVQRRMDGGDSPPP</sequence>
<dbReference type="AlphaFoldDB" id="D3F448"/>
<accession>D3F448</accession>
<dbReference type="RefSeq" id="WP_012933471.1">
    <property type="nucleotide sequence ID" value="NC_013739.1"/>
</dbReference>
<reference evidence="1 2" key="1">
    <citation type="journal article" date="2010" name="Stand. Genomic Sci.">
        <title>Complete genome sequence of Conexibacter woesei type strain (ID131577).</title>
        <authorList>
            <person name="Pukall R."/>
            <person name="Lapidus A."/>
            <person name="Glavina Del Rio T."/>
            <person name="Copeland A."/>
            <person name="Tice H."/>
            <person name="Cheng J.-F."/>
            <person name="Lucas S."/>
            <person name="Chen F."/>
            <person name="Nolan M."/>
            <person name="Bruce D."/>
            <person name="Goodwin L."/>
            <person name="Pitluck S."/>
            <person name="Mavromatis K."/>
            <person name="Ivanova N."/>
            <person name="Ovchinnikova G."/>
            <person name="Pati A."/>
            <person name="Chen A."/>
            <person name="Palaniappan K."/>
            <person name="Land M."/>
            <person name="Hauser L."/>
            <person name="Chang Y.-J."/>
            <person name="Jeffries C.D."/>
            <person name="Chain P."/>
            <person name="Meincke L."/>
            <person name="Sims D."/>
            <person name="Brettin T."/>
            <person name="Detter J.C."/>
            <person name="Rohde M."/>
            <person name="Goeker M."/>
            <person name="Bristow J."/>
            <person name="Eisen J.A."/>
            <person name="Markowitz V."/>
            <person name="Kyrpides N.C."/>
            <person name="Klenk H.-P."/>
            <person name="Hugenholtz P."/>
        </authorList>
    </citation>
    <scope>NUCLEOTIDE SEQUENCE [LARGE SCALE GENOMIC DNA]</scope>
    <source>
        <strain evidence="2">DSM 14684 / CIP 108061 / JCM 11494 / NBRC 100937 / ID131577</strain>
    </source>
</reference>
<keyword evidence="2" id="KW-1185">Reference proteome</keyword>
<protein>
    <submittedName>
        <fullName evidence="1">Uncharacterized protein</fullName>
    </submittedName>
</protein>
<gene>
    <name evidence="1" type="ordered locus">Cwoe_1994</name>
</gene>
<dbReference type="HOGENOM" id="CLU_789197_0_0_11"/>
<evidence type="ECO:0000313" key="1">
    <source>
        <dbReference type="EMBL" id="ADB50420.1"/>
    </source>
</evidence>
<reference evidence="2" key="2">
    <citation type="submission" date="2010-01" db="EMBL/GenBank/DDBJ databases">
        <title>The complete genome of Conexibacter woesei DSM 14684.</title>
        <authorList>
            <consortium name="US DOE Joint Genome Institute (JGI-PGF)"/>
            <person name="Lucas S."/>
            <person name="Copeland A."/>
            <person name="Lapidus A."/>
            <person name="Glavina del Rio T."/>
            <person name="Dalin E."/>
            <person name="Tice H."/>
            <person name="Bruce D."/>
            <person name="Goodwin L."/>
            <person name="Pitluck S."/>
            <person name="Kyrpides N."/>
            <person name="Mavromatis K."/>
            <person name="Ivanova N."/>
            <person name="Mikhailova N."/>
            <person name="Chertkov O."/>
            <person name="Brettin T."/>
            <person name="Detter J.C."/>
            <person name="Han C."/>
            <person name="Larimer F."/>
            <person name="Land M."/>
            <person name="Hauser L."/>
            <person name="Markowitz V."/>
            <person name="Cheng J.-F."/>
            <person name="Hugenholtz P."/>
            <person name="Woyke T."/>
            <person name="Wu D."/>
            <person name="Pukall R."/>
            <person name="Steenblock K."/>
            <person name="Schneider S."/>
            <person name="Klenk H.-P."/>
            <person name="Eisen J.A."/>
        </authorList>
    </citation>
    <scope>NUCLEOTIDE SEQUENCE [LARGE SCALE GENOMIC DNA]</scope>
    <source>
        <strain evidence="2">DSM 14684 / CIP 108061 / JCM 11494 / NBRC 100937 / ID131577</strain>
    </source>
</reference>
<name>D3F448_CONWI</name>
<dbReference type="Proteomes" id="UP000008229">
    <property type="component" value="Chromosome"/>
</dbReference>
<dbReference type="EMBL" id="CP001854">
    <property type="protein sequence ID" value="ADB50420.1"/>
    <property type="molecule type" value="Genomic_DNA"/>
</dbReference>
<dbReference type="STRING" id="469383.Cwoe_1994"/>